<dbReference type="AlphaFoldDB" id="A0A7E4VDD3"/>
<dbReference type="InterPro" id="IPR011333">
    <property type="entry name" value="SKP1/BTB/POZ_sf"/>
</dbReference>
<dbReference type="InterPro" id="IPR000210">
    <property type="entry name" value="BTB/POZ_dom"/>
</dbReference>
<proteinExistence type="predicted"/>
<organism evidence="2 3">
    <name type="scientific">Panagrellus redivivus</name>
    <name type="common">Microworm</name>
    <dbReference type="NCBI Taxonomy" id="6233"/>
    <lineage>
        <taxon>Eukaryota</taxon>
        <taxon>Metazoa</taxon>
        <taxon>Ecdysozoa</taxon>
        <taxon>Nematoda</taxon>
        <taxon>Chromadorea</taxon>
        <taxon>Rhabditida</taxon>
        <taxon>Tylenchina</taxon>
        <taxon>Panagrolaimomorpha</taxon>
        <taxon>Panagrolaimoidea</taxon>
        <taxon>Panagrolaimidae</taxon>
        <taxon>Panagrellus</taxon>
    </lineage>
</organism>
<dbReference type="WBParaSite" id="Pan_g19692.t1">
    <property type="protein sequence ID" value="Pan_g19692.t1"/>
    <property type="gene ID" value="Pan_g19692"/>
</dbReference>
<protein>
    <submittedName>
        <fullName evidence="3">BTB domain-containing protein</fullName>
    </submittedName>
</protein>
<dbReference type="SMART" id="SM00225">
    <property type="entry name" value="BTB"/>
    <property type="match status" value="1"/>
</dbReference>
<dbReference type="Gene3D" id="3.30.710.10">
    <property type="entry name" value="Potassium Channel Kv1.1, Chain A"/>
    <property type="match status" value="1"/>
</dbReference>
<accession>A0A7E4VDD3</accession>
<dbReference type="PROSITE" id="PS50097">
    <property type="entry name" value="BTB"/>
    <property type="match status" value="1"/>
</dbReference>
<evidence type="ECO:0000313" key="3">
    <source>
        <dbReference type="WBParaSite" id="Pan_g19692.t1"/>
    </source>
</evidence>
<evidence type="ECO:0000259" key="1">
    <source>
        <dbReference type="PROSITE" id="PS50097"/>
    </source>
</evidence>
<keyword evidence="2" id="KW-1185">Reference proteome</keyword>
<sequence>MALQLVVDSAFTTSSRSSPAEDSSMVTLHVDGHTFAVKKALLIHESPVFNAMFGHDTKEAASNHVDVLDFDASTVAAIVACLNGHMPTTTNAEEVIEMLWFADKYFMEALTVELEAVLIQLLTADTLFAITRYASTQLRQGMMAACVSCYWRADNLVFGPDDYDVKQALIRGIYATRL</sequence>
<reference evidence="3" key="2">
    <citation type="submission" date="2020-10" db="UniProtKB">
        <authorList>
            <consortium name="WormBaseParasite"/>
        </authorList>
    </citation>
    <scope>IDENTIFICATION</scope>
</reference>
<evidence type="ECO:0000313" key="2">
    <source>
        <dbReference type="Proteomes" id="UP000492821"/>
    </source>
</evidence>
<dbReference type="PANTHER" id="PTHR24413">
    <property type="entry name" value="SPECKLE-TYPE POZ PROTEIN"/>
    <property type="match status" value="1"/>
</dbReference>
<name>A0A7E4VDD3_PANRE</name>
<dbReference type="Proteomes" id="UP000492821">
    <property type="component" value="Unassembled WGS sequence"/>
</dbReference>
<dbReference type="SUPFAM" id="SSF54695">
    <property type="entry name" value="POZ domain"/>
    <property type="match status" value="1"/>
</dbReference>
<dbReference type="Pfam" id="PF00651">
    <property type="entry name" value="BTB"/>
    <property type="match status" value="1"/>
</dbReference>
<feature type="domain" description="BTB" evidence="1">
    <location>
        <begin position="24"/>
        <end position="79"/>
    </location>
</feature>
<reference evidence="2" key="1">
    <citation type="journal article" date="2013" name="Genetics">
        <title>The draft genome and transcriptome of Panagrellus redivivus are shaped by the harsh demands of a free-living lifestyle.</title>
        <authorList>
            <person name="Srinivasan J."/>
            <person name="Dillman A.R."/>
            <person name="Macchietto M.G."/>
            <person name="Heikkinen L."/>
            <person name="Lakso M."/>
            <person name="Fracchia K.M."/>
            <person name="Antoshechkin I."/>
            <person name="Mortazavi A."/>
            <person name="Wong G."/>
            <person name="Sternberg P.W."/>
        </authorList>
    </citation>
    <scope>NUCLEOTIDE SEQUENCE [LARGE SCALE GENOMIC DNA]</scope>
    <source>
        <strain evidence="2">MT8872</strain>
    </source>
</reference>